<sequence length="221" mass="24556">MFMTIGLAVIVNNFDKYPWIGLVLYREAVKCISVLFPTYAIAPASCLRNPSKAYSIKTELYHVRITHYAVHKKYSDANFANDLAILRFRGPIQLASSRSLYRMSGLIRSMKFPVFSVGWMKVNGTLNLVQNPVKAIGNPECQRAYPDTSSSQACARFLLSITRDCLNSCGAPIFQNVSGNILLAGITSWGPVCGKKSIPLIYTKSRQLSRSYYHSAGSEIP</sequence>
<gene>
    <name evidence="1" type="primary">TMPRSS9</name>
    <name evidence="1" type="ORF">DSO57_1004637</name>
</gene>
<dbReference type="EMBL" id="QTSX02004982">
    <property type="protein sequence ID" value="KAJ9063007.1"/>
    <property type="molecule type" value="Genomic_DNA"/>
</dbReference>
<comment type="caution">
    <text evidence="1">The sequence shown here is derived from an EMBL/GenBank/DDBJ whole genome shotgun (WGS) entry which is preliminary data.</text>
</comment>
<evidence type="ECO:0000313" key="1">
    <source>
        <dbReference type="EMBL" id="KAJ9063007.1"/>
    </source>
</evidence>
<organism evidence="1 2">
    <name type="scientific">Entomophthora muscae</name>
    <dbReference type="NCBI Taxonomy" id="34485"/>
    <lineage>
        <taxon>Eukaryota</taxon>
        <taxon>Fungi</taxon>
        <taxon>Fungi incertae sedis</taxon>
        <taxon>Zoopagomycota</taxon>
        <taxon>Entomophthoromycotina</taxon>
        <taxon>Entomophthoromycetes</taxon>
        <taxon>Entomophthorales</taxon>
        <taxon>Entomophthoraceae</taxon>
        <taxon>Entomophthora</taxon>
    </lineage>
</organism>
<keyword evidence="1" id="KW-0812">Transmembrane</keyword>
<name>A0ACC2SKT9_9FUNG</name>
<evidence type="ECO:0000313" key="2">
    <source>
        <dbReference type="Proteomes" id="UP001165960"/>
    </source>
</evidence>
<keyword evidence="1" id="KW-0378">Hydrolase</keyword>
<dbReference type="Proteomes" id="UP001165960">
    <property type="component" value="Unassembled WGS sequence"/>
</dbReference>
<reference evidence="1" key="1">
    <citation type="submission" date="2022-04" db="EMBL/GenBank/DDBJ databases">
        <title>Genome of the entomopathogenic fungus Entomophthora muscae.</title>
        <authorList>
            <person name="Elya C."/>
            <person name="Lovett B.R."/>
            <person name="Lee E."/>
            <person name="Macias A.M."/>
            <person name="Hajek A.E."/>
            <person name="De Bivort B.L."/>
            <person name="Kasson M.T."/>
            <person name="De Fine Licht H.H."/>
            <person name="Stajich J.E."/>
        </authorList>
    </citation>
    <scope>NUCLEOTIDE SEQUENCE</scope>
    <source>
        <strain evidence="1">Berkeley</strain>
    </source>
</reference>
<accession>A0ACC2SKT9</accession>
<proteinExistence type="predicted"/>
<protein>
    <submittedName>
        <fullName evidence="1">Transmembrane protease serine 9</fullName>
        <ecNumber evidence="1">3.4.21.9</ecNumber>
    </submittedName>
</protein>
<keyword evidence="2" id="KW-1185">Reference proteome</keyword>
<keyword evidence="1" id="KW-0472">Membrane</keyword>
<dbReference type="EC" id="3.4.21.9" evidence="1"/>
<keyword evidence="1" id="KW-0645">Protease</keyword>